<comment type="caution">
    <text evidence="1">The sequence shown here is derived from an EMBL/GenBank/DDBJ whole genome shotgun (WGS) entry which is preliminary data.</text>
</comment>
<evidence type="ECO:0000313" key="2">
    <source>
        <dbReference type="Proteomes" id="UP000291107"/>
    </source>
</evidence>
<organism evidence="1 2">
    <name type="scientific">Pseudomonas koreensis</name>
    <dbReference type="NCBI Taxonomy" id="198620"/>
    <lineage>
        <taxon>Bacteria</taxon>
        <taxon>Pseudomonadati</taxon>
        <taxon>Pseudomonadota</taxon>
        <taxon>Gammaproteobacteria</taxon>
        <taxon>Pseudomonadales</taxon>
        <taxon>Pseudomonadaceae</taxon>
        <taxon>Pseudomonas</taxon>
    </lineage>
</organism>
<dbReference type="Proteomes" id="UP000291107">
    <property type="component" value="Unassembled WGS sequence"/>
</dbReference>
<reference evidence="1 2" key="1">
    <citation type="submission" date="2019-02" db="EMBL/GenBank/DDBJ databases">
        <title>Genome of Pseudomonas korensis isolated from heavy metal contaminated environment.</title>
        <authorList>
            <person name="Ayangbenro A.S."/>
            <person name="Babalola O."/>
        </authorList>
    </citation>
    <scope>NUCLEOTIDE SEQUENCE [LARGE SCALE GENOMIC DNA]</scope>
    <source>
        <strain evidence="1 2">AB36</strain>
    </source>
</reference>
<dbReference type="AlphaFoldDB" id="A0A4Q4L0X8"/>
<accession>A0A4Q4L0X8</accession>
<proteinExistence type="predicted"/>
<evidence type="ECO:0000313" key="1">
    <source>
        <dbReference type="EMBL" id="RYM39649.1"/>
    </source>
</evidence>
<protein>
    <submittedName>
        <fullName evidence="1">Uncharacterized protein</fullName>
    </submittedName>
</protein>
<name>A0A4Q4L0X8_9PSED</name>
<dbReference type="EMBL" id="SEUB01000007">
    <property type="protein sequence ID" value="RYM39649.1"/>
    <property type="molecule type" value="Genomic_DNA"/>
</dbReference>
<sequence>MATEGECPYSECLGRTPSSLGKRHRSTSIAPMHIVPVGAGLPAIAVCQATFESADIPSSLASQLPQGLCAVHCHHWPPAGRFRLHQTPPAAAAM</sequence>
<gene>
    <name evidence="1" type="ORF">EVS84_19065</name>
</gene>